<dbReference type="CDD" id="cd16745">
    <property type="entry name" value="RING-HC_AtRMA-like"/>
    <property type="match status" value="1"/>
</dbReference>
<evidence type="ECO:0000256" key="11">
    <source>
        <dbReference type="RuleBase" id="RU369090"/>
    </source>
</evidence>
<feature type="domain" description="RING-type" evidence="12">
    <location>
        <begin position="31"/>
        <end position="72"/>
    </location>
</feature>
<dbReference type="UniPathway" id="UPA00143"/>
<keyword evidence="11" id="KW-1133">Transmembrane helix</keyword>
<keyword evidence="5 11" id="KW-0479">Metal-binding</keyword>
<evidence type="ECO:0000256" key="6">
    <source>
        <dbReference type="ARBA" id="ARBA00022771"/>
    </source>
</evidence>
<evidence type="ECO:0000256" key="5">
    <source>
        <dbReference type="ARBA" id="ARBA00022723"/>
    </source>
</evidence>
<keyword evidence="6 10" id="KW-0863">Zinc-finger</keyword>
<evidence type="ECO:0000259" key="12">
    <source>
        <dbReference type="PROSITE" id="PS50089"/>
    </source>
</evidence>
<keyword evidence="7 11" id="KW-0833">Ubl conjugation pathway</keyword>
<dbReference type="STRING" id="35608.A0A2U1LM86"/>
<dbReference type="AlphaFoldDB" id="A0A2U1LM86"/>
<protein>
    <recommendedName>
        <fullName evidence="11">E3 ubiquitin-protein ligase RMA</fullName>
        <ecNumber evidence="11">2.3.2.27</ecNumber>
    </recommendedName>
    <alternativeName>
        <fullName evidence="11">Protein RING membrane-anchor</fullName>
    </alternativeName>
    <alternativeName>
        <fullName evidence="11">RING-type E3 ubiquitin transferase RMA</fullName>
    </alternativeName>
</protein>
<dbReference type="PROSITE" id="PS00518">
    <property type="entry name" value="ZF_RING_1"/>
    <property type="match status" value="1"/>
</dbReference>
<evidence type="ECO:0000256" key="1">
    <source>
        <dbReference type="ARBA" id="ARBA00000900"/>
    </source>
</evidence>
<dbReference type="GO" id="GO:0008270">
    <property type="term" value="F:zinc ion binding"/>
    <property type="evidence" value="ECO:0007669"/>
    <property type="project" value="UniProtKB-KW"/>
</dbReference>
<evidence type="ECO:0000313" key="14">
    <source>
        <dbReference type="Proteomes" id="UP000245207"/>
    </source>
</evidence>
<sequence>MDTDGLFQESGSPSCPSCFENKNNGMGTFECNICFDIAQDPVVTLCGHLFCWPCLYKWLQFHSHSHECPVCKSLVKGDNLVPIYGRGTSNSNLRAHPLSIDEIPSRPASRRPPTAVSPNLTYFREDGIVLPGNLNRTARFSAISSFFNPRVHGLYETTEYGEDSGFANVLSYGHGVHYHTIYRQGVHSIFLKMCFSFLGFLLVLIIIWCSF</sequence>
<dbReference type="PROSITE" id="PS50089">
    <property type="entry name" value="ZF_RING_2"/>
    <property type="match status" value="1"/>
</dbReference>
<dbReference type="GO" id="GO:0016567">
    <property type="term" value="P:protein ubiquitination"/>
    <property type="evidence" value="ECO:0007669"/>
    <property type="project" value="UniProtKB-UniPathway"/>
</dbReference>
<comment type="catalytic activity">
    <reaction evidence="1 11">
        <text>S-ubiquitinyl-[E2 ubiquitin-conjugating enzyme]-L-cysteine + [acceptor protein]-L-lysine = [E2 ubiquitin-conjugating enzyme]-L-cysteine + N(6)-ubiquitinyl-[acceptor protein]-L-lysine.</text>
        <dbReference type="EC" id="2.3.2.27"/>
    </reaction>
</comment>
<dbReference type="Proteomes" id="UP000245207">
    <property type="component" value="Unassembled WGS sequence"/>
</dbReference>
<comment type="pathway">
    <text evidence="3 11">Protein modification; protein ubiquitination.</text>
</comment>
<dbReference type="Gene3D" id="3.30.40.10">
    <property type="entry name" value="Zinc/RING finger domain, C3HC4 (zinc finger)"/>
    <property type="match status" value="1"/>
</dbReference>
<keyword evidence="11" id="KW-0812">Transmembrane</keyword>
<keyword evidence="9 11" id="KW-0472">Membrane</keyword>
<comment type="function">
    <text evidence="11">E3 ubiquitin-protein ligase.</text>
</comment>
<comment type="domain">
    <text evidence="11">The RING-type zinc finger domain is responsible for E3 ligase activity.</text>
</comment>
<evidence type="ECO:0000256" key="10">
    <source>
        <dbReference type="PROSITE-ProRule" id="PRU00175"/>
    </source>
</evidence>
<dbReference type="InterPro" id="IPR018957">
    <property type="entry name" value="Znf_C3HC4_RING-type"/>
</dbReference>
<proteinExistence type="predicted"/>
<dbReference type="GO" id="GO:0005789">
    <property type="term" value="C:endoplasmic reticulum membrane"/>
    <property type="evidence" value="ECO:0007669"/>
    <property type="project" value="UniProtKB-SubCell"/>
</dbReference>
<dbReference type="InterPro" id="IPR045103">
    <property type="entry name" value="RNF5/RNF185-like"/>
</dbReference>
<dbReference type="EC" id="2.3.2.27" evidence="11"/>
<dbReference type="InterPro" id="IPR001841">
    <property type="entry name" value="Znf_RING"/>
</dbReference>
<comment type="caution">
    <text evidence="13">The sequence shown here is derived from an EMBL/GenBank/DDBJ whole genome shotgun (WGS) entry which is preliminary data.</text>
</comment>
<keyword evidence="8 11" id="KW-0862">Zinc</keyword>
<dbReference type="GO" id="GO:0006511">
    <property type="term" value="P:ubiquitin-dependent protein catabolic process"/>
    <property type="evidence" value="ECO:0007669"/>
    <property type="project" value="UniProtKB-UniRule"/>
</dbReference>
<accession>A0A2U1LM86</accession>
<dbReference type="SMART" id="SM00184">
    <property type="entry name" value="RING"/>
    <property type="match status" value="1"/>
</dbReference>
<dbReference type="GO" id="GO:0061630">
    <property type="term" value="F:ubiquitin protein ligase activity"/>
    <property type="evidence" value="ECO:0007669"/>
    <property type="project" value="UniProtKB-UniRule"/>
</dbReference>
<reference evidence="13 14" key="1">
    <citation type="journal article" date="2018" name="Mol. Plant">
        <title>The genome of Artemisia annua provides insight into the evolution of Asteraceae family and artemisinin biosynthesis.</title>
        <authorList>
            <person name="Shen Q."/>
            <person name="Zhang L."/>
            <person name="Liao Z."/>
            <person name="Wang S."/>
            <person name="Yan T."/>
            <person name="Shi P."/>
            <person name="Liu M."/>
            <person name="Fu X."/>
            <person name="Pan Q."/>
            <person name="Wang Y."/>
            <person name="Lv Z."/>
            <person name="Lu X."/>
            <person name="Zhang F."/>
            <person name="Jiang W."/>
            <person name="Ma Y."/>
            <person name="Chen M."/>
            <person name="Hao X."/>
            <person name="Li L."/>
            <person name="Tang Y."/>
            <person name="Lv G."/>
            <person name="Zhou Y."/>
            <person name="Sun X."/>
            <person name="Brodelius P.E."/>
            <person name="Rose J.K.C."/>
            <person name="Tang K."/>
        </authorList>
    </citation>
    <scope>NUCLEOTIDE SEQUENCE [LARGE SCALE GENOMIC DNA]</scope>
    <source>
        <strain evidence="14">cv. Huhao1</strain>
        <tissue evidence="13">Leaf</tissue>
    </source>
</reference>
<evidence type="ECO:0000313" key="13">
    <source>
        <dbReference type="EMBL" id="PWA50108.1"/>
    </source>
</evidence>
<feature type="transmembrane region" description="Helical" evidence="11">
    <location>
        <begin position="189"/>
        <end position="208"/>
    </location>
</feature>
<dbReference type="InterPro" id="IPR017907">
    <property type="entry name" value="Znf_RING_CS"/>
</dbReference>
<comment type="subcellular location">
    <subcellularLocation>
        <location evidence="2">Endomembrane system</location>
    </subcellularLocation>
    <subcellularLocation>
        <location evidence="11">Endoplasmic reticulum membrane</location>
        <topology evidence="11">Single-pass type IV membrane protein</topology>
    </subcellularLocation>
</comment>
<dbReference type="EMBL" id="PKPP01008665">
    <property type="protein sequence ID" value="PWA50108.1"/>
    <property type="molecule type" value="Genomic_DNA"/>
</dbReference>
<dbReference type="SUPFAM" id="SSF57850">
    <property type="entry name" value="RING/U-box"/>
    <property type="match status" value="1"/>
</dbReference>
<keyword evidence="14" id="KW-1185">Reference proteome</keyword>
<keyword evidence="11" id="KW-0256">Endoplasmic reticulum</keyword>
<name>A0A2U1LM86_ARTAN</name>
<dbReference type="InterPro" id="IPR013083">
    <property type="entry name" value="Znf_RING/FYVE/PHD"/>
</dbReference>
<gene>
    <name evidence="13" type="ORF">CTI12_AA477660</name>
</gene>
<organism evidence="13 14">
    <name type="scientific">Artemisia annua</name>
    <name type="common">Sweet wormwood</name>
    <dbReference type="NCBI Taxonomy" id="35608"/>
    <lineage>
        <taxon>Eukaryota</taxon>
        <taxon>Viridiplantae</taxon>
        <taxon>Streptophyta</taxon>
        <taxon>Embryophyta</taxon>
        <taxon>Tracheophyta</taxon>
        <taxon>Spermatophyta</taxon>
        <taxon>Magnoliopsida</taxon>
        <taxon>eudicotyledons</taxon>
        <taxon>Gunneridae</taxon>
        <taxon>Pentapetalae</taxon>
        <taxon>asterids</taxon>
        <taxon>campanulids</taxon>
        <taxon>Asterales</taxon>
        <taxon>Asteraceae</taxon>
        <taxon>Asteroideae</taxon>
        <taxon>Anthemideae</taxon>
        <taxon>Artemisiinae</taxon>
        <taxon>Artemisia</taxon>
    </lineage>
</organism>
<evidence type="ECO:0000256" key="8">
    <source>
        <dbReference type="ARBA" id="ARBA00022833"/>
    </source>
</evidence>
<keyword evidence="4 11" id="KW-0808">Transferase</keyword>
<evidence type="ECO:0000256" key="9">
    <source>
        <dbReference type="ARBA" id="ARBA00023136"/>
    </source>
</evidence>
<dbReference type="OrthoDB" id="6270329at2759"/>
<dbReference type="Pfam" id="PF00097">
    <property type="entry name" value="zf-C3HC4"/>
    <property type="match status" value="1"/>
</dbReference>
<evidence type="ECO:0000256" key="2">
    <source>
        <dbReference type="ARBA" id="ARBA00004308"/>
    </source>
</evidence>
<evidence type="ECO:0000256" key="3">
    <source>
        <dbReference type="ARBA" id="ARBA00004906"/>
    </source>
</evidence>
<evidence type="ECO:0000256" key="7">
    <source>
        <dbReference type="ARBA" id="ARBA00022786"/>
    </source>
</evidence>
<dbReference type="PANTHER" id="PTHR12313">
    <property type="entry name" value="E3 UBIQUITIN-PROTEIN LIGASE RNF5-RELATED"/>
    <property type="match status" value="1"/>
</dbReference>
<evidence type="ECO:0000256" key="4">
    <source>
        <dbReference type="ARBA" id="ARBA00022679"/>
    </source>
</evidence>